<dbReference type="PANTHER" id="PTHR33908:SF11">
    <property type="entry name" value="MEMBRANE PROTEIN"/>
    <property type="match status" value="1"/>
</dbReference>
<evidence type="ECO:0000256" key="2">
    <source>
        <dbReference type="ARBA" id="ARBA00022475"/>
    </source>
</evidence>
<protein>
    <submittedName>
        <fullName evidence="9">Uncharacterized protein</fullName>
    </submittedName>
</protein>
<gene>
    <name evidence="9" type="ORF">IWT25_02221</name>
</gene>
<accession>A0A1Z5IYK4</accession>
<sequence>MRIRFRKISITSTLALILALAMIIGIVSNLIQPLDIKATCSVLIGCLVIWYLKPIYLKWVKGLSETAISRMLTVIFIAMMVIQLLVIHFLPASVYHDPFRVLVQAEQLSHGNLSWGDSLYFWRFPNNVSLTVLLSYWLKLTNLLQMDTYWGIHLLSLILLDLFIFAILRSVRRLSHQHGAALLAAVFFLISPFAYTYYLQVFYSDLLTLLCLAIVFNVLIGWSSFHRTKKIVAGIGLVLSVIIGEVVKPNLIVLLVAVALVGIWLLIRNRQQLKVIKTPLILIVLGFVLAVPTAAGLKSASHFKNNNQYAFPTAHWIWMSYNPQTKGKYSFSDVQTLSSIQGKQAKQAYLKKALPERLAQLGPLGIVWRWIEKASILLNVSFMPDAYSGGYIAAPKLYQKFELPLSAMGMIVMRIGFTLLYAETFFRCLRLWQRRFKSTDDPRIMLTILTALGYIAFHTLLWETESRYGQVMIPLLGILCAIPSLALESERRVRPRTKTEGWLTLGALAVAIAAFVASSPLYSPKGHYVAEQQSQLSLQFDAKKTHICPYDTLSQQVKLNHQARHFSVSLAPATEFSGTLINEQTHQHYELKRTFNALTLERTLPEGMYRIRLRNDLQRSQSVLITKTMSYRLAPYPLEIDQHKHPYWSFVYTFSR</sequence>
<proteinExistence type="predicted"/>
<feature type="transmembrane region" description="Helical" evidence="8">
    <location>
        <begin position="443"/>
        <end position="462"/>
    </location>
</feature>
<dbReference type="InterPro" id="IPR050297">
    <property type="entry name" value="LipidA_mod_glycosyltrf_83"/>
</dbReference>
<feature type="transmembrane region" description="Helical" evidence="8">
    <location>
        <begin position="206"/>
        <end position="224"/>
    </location>
</feature>
<feature type="transmembrane region" description="Helical" evidence="8">
    <location>
        <begin position="501"/>
        <end position="522"/>
    </location>
</feature>
<evidence type="ECO:0000256" key="6">
    <source>
        <dbReference type="ARBA" id="ARBA00022989"/>
    </source>
</evidence>
<evidence type="ECO:0000256" key="7">
    <source>
        <dbReference type="ARBA" id="ARBA00023136"/>
    </source>
</evidence>
<evidence type="ECO:0000313" key="10">
    <source>
        <dbReference type="Proteomes" id="UP000198414"/>
    </source>
</evidence>
<feature type="transmembrane region" description="Helical" evidence="8">
    <location>
        <begin position="180"/>
        <end position="200"/>
    </location>
</feature>
<keyword evidence="6 8" id="KW-1133">Transmembrane helix</keyword>
<dbReference type="Proteomes" id="UP000198414">
    <property type="component" value="Unassembled WGS sequence"/>
</dbReference>
<comment type="caution">
    <text evidence="9">The sequence shown here is derived from an EMBL/GenBank/DDBJ whole genome shotgun (WGS) entry which is preliminary data.</text>
</comment>
<keyword evidence="7 8" id="KW-0472">Membrane</keyword>
<feature type="transmembrane region" description="Helical" evidence="8">
    <location>
        <begin position="12"/>
        <end position="30"/>
    </location>
</feature>
<dbReference type="EMBL" id="BCMI01000028">
    <property type="protein sequence ID" value="GAX06874.1"/>
    <property type="molecule type" value="Genomic_DNA"/>
</dbReference>
<dbReference type="GO" id="GO:0016763">
    <property type="term" value="F:pentosyltransferase activity"/>
    <property type="evidence" value="ECO:0007669"/>
    <property type="project" value="TreeGrafter"/>
</dbReference>
<keyword evidence="5 8" id="KW-0812">Transmembrane</keyword>
<feature type="transmembrane region" description="Helical" evidence="8">
    <location>
        <begin position="403"/>
        <end position="422"/>
    </location>
</feature>
<feature type="transmembrane region" description="Helical" evidence="8">
    <location>
        <begin position="148"/>
        <end position="168"/>
    </location>
</feature>
<dbReference type="AlphaFoldDB" id="A0A1Z5IYK4"/>
<dbReference type="GO" id="GO:0005886">
    <property type="term" value="C:plasma membrane"/>
    <property type="evidence" value="ECO:0007669"/>
    <property type="project" value="UniProtKB-SubCell"/>
</dbReference>
<feature type="transmembrane region" description="Helical" evidence="8">
    <location>
        <begin position="72"/>
        <end position="90"/>
    </location>
</feature>
<organism evidence="9 10">
    <name type="scientific">Secundilactobacillus pentosiphilus</name>
    <dbReference type="NCBI Taxonomy" id="1714682"/>
    <lineage>
        <taxon>Bacteria</taxon>
        <taxon>Bacillati</taxon>
        <taxon>Bacillota</taxon>
        <taxon>Bacilli</taxon>
        <taxon>Lactobacillales</taxon>
        <taxon>Lactobacillaceae</taxon>
        <taxon>Secundilactobacillus</taxon>
    </lineage>
</organism>
<dbReference type="OrthoDB" id="2240371at2"/>
<evidence type="ECO:0000256" key="8">
    <source>
        <dbReference type="SAM" id="Phobius"/>
    </source>
</evidence>
<dbReference type="GO" id="GO:0009103">
    <property type="term" value="P:lipopolysaccharide biosynthetic process"/>
    <property type="evidence" value="ECO:0007669"/>
    <property type="project" value="UniProtKB-ARBA"/>
</dbReference>
<dbReference type="RefSeq" id="WP_089121810.1">
    <property type="nucleotide sequence ID" value="NZ_BCMI01000028.1"/>
</dbReference>
<dbReference type="PANTHER" id="PTHR33908">
    <property type="entry name" value="MANNOSYLTRANSFERASE YKCB-RELATED"/>
    <property type="match status" value="1"/>
</dbReference>
<evidence type="ECO:0000256" key="4">
    <source>
        <dbReference type="ARBA" id="ARBA00022679"/>
    </source>
</evidence>
<reference evidence="9 10" key="1">
    <citation type="submission" date="2015-11" db="EMBL/GenBank/DDBJ databases">
        <title>Draft genome sequences of new species of the genus Lactobacillus isolated from orchardgrass silage.</title>
        <authorList>
            <person name="Tohno M."/>
            <person name="Tanizawa Y."/>
            <person name="Arita M."/>
        </authorList>
    </citation>
    <scope>NUCLEOTIDE SEQUENCE [LARGE SCALE GENOMIC DNA]</scope>
    <source>
        <strain evidence="9 10">IWT25</strain>
    </source>
</reference>
<evidence type="ECO:0000256" key="1">
    <source>
        <dbReference type="ARBA" id="ARBA00004651"/>
    </source>
</evidence>
<feature type="transmembrane region" description="Helical" evidence="8">
    <location>
        <begin position="252"/>
        <end position="267"/>
    </location>
</feature>
<evidence type="ECO:0000313" key="9">
    <source>
        <dbReference type="EMBL" id="GAX06874.1"/>
    </source>
</evidence>
<evidence type="ECO:0000256" key="5">
    <source>
        <dbReference type="ARBA" id="ARBA00022692"/>
    </source>
</evidence>
<evidence type="ECO:0000256" key="3">
    <source>
        <dbReference type="ARBA" id="ARBA00022676"/>
    </source>
</evidence>
<keyword evidence="3" id="KW-0328">Glycosyltransferase</keyword>
<feature type="transmembrane region" description="Helical" evidence="8">
    <location>
        <begin position="231"/>
        <end position="246"/>
    </location>
</feature>
<comment type="subcellular location">
    <subcellularLocation>
        <location evidence="1">Cell membrane</location>
        <topology evidence="1">Multi-pass membrane protein</topology>
    </subcellularLocation>
</comment>
<keyword evidence="2" id="KW-1003">Cell membrane</keyword>
<keyword evidence="4" id="KW-0808">Transferase</keyword>
<feature type="transmembrane region" description="Helical" evidence="8">
    <location>
        <begin position="468"/>
        <end position="489"/>
    </location>
</feature>
<feature type="transmembrane region" description="Helical" evidence="8">
    <location>
        <begin position="36"/>
        <end position="52"/>
    </location>
</feature>
<name>A0A1Z5IYK4_9LACO</name>
<feature type="transmembrane region" description="Helical" evidence="8">
    <location>
        <begin position="279"/>
        <end position="297"/>
    </location>
</feature>